<comment type="subcellular location">
    <subcellularLocation>
        <location evidence="11">Cytoplasmic vesicle</location>
        <location evidence="11">Secretory vesicle</location>
        <location evidence="11">Cortical granule</location>
    </subcellularLocation>
    <subcellularLocation>
        <location evidence="2">Lysosome</location>
    </subcellularLocation>
</comment>
<comment type="subunit">
    <text evidence="18">There are 3 forms of beta-hexosaminidase: hexosaminidase A is a heterodimer composed of one subunit alpha and one subunit beta (chain A and B); hexosaminidase B is a homodimer of two beta subunits (two chains A and B); hexosaminidase S is a homodimer of two alpha subunits. The composition of the dimer (isozyme A versus isozyme S) has a significant effect on the substrate specificity of the alpha subunit active site.</text>
</comment>
<dbReference type="Pfam" id="PF00728">
    <property type="entry name" value="Glyco_hydro_20"/>
    <property type="match status" value="1"/>
</dbReference>
<keyword evidence="5" id="KW-0378">Hydrolase</keyword>
<dbReference type="InterPro" id="IPR015883">
    <property type="entry name" value="Glyco_hydro_20_cat"/>
</dbReference>
<reference evidence="22" key="1">
    <citation type="submission" date="2023-07" db="EMBL/GenBank/DDBJ databases">
        <authorList>
            <person name="Stuckert A."/>
        </authorList>
    </citation>
    <scope>NUCLEOTIDE SEQUENCE</scope>
</reference>
<name>A0ABN9LH27_9NEOB</name>
<evidence type="ECO:0000256" key="8">
    <source>
        <dbReference type="ARBA" id="ARBA00023228"/>
    </source>
</evidence>
<proteinExistence type="inferred from homology"/>
<keyword evidence="8" id="KW-0458">Lysosome</keyword>
<comment type="catalytic activity">
    <reaction evidence="20">
        <text>N-acetyl-beta-D-6-sulfogalactosaminyl-(1-&gt;4)-alpha-L-iduronyl-(1-&gt;3)-N-acetyl-D-6-sulfogalactosamine + H2O = alpha-L-iduronyl-(1-&gt;3)-N-acetyl-D-6-sulfogalactosamine + N-acetyl-D-6-sulfogalactosamine</text>
        <dbReference type="Rhea" id="RHEA:64384"/>
        <dbReference type="ChEBI" id="CHEBI:15377"/>
        <dbReference type="ChEBI" id="CHEBI:152567"/>
        <dbReference type="ChEBI" id="CHEBI:152568"/>
        <dbReference type="ChEBI" id="CHEBI:153064"/>
    </reaction>
    <physiologicalReaction direction="left-to-right" evidence="20">
        <dbReference type="Rhea" id="RHEA:64385"/>
    </physiologicalReaction>
</comment>
<comment type="similarity">
    <text evidence="3">Belongs to the glycosyl hydrolase 20 family.</text>
</comment>
<evidence type="ECO:0000256" key="1">
    <source>
        <dbReference type="ARBA" id="ARBA00001231"/>
    </source>
</evidence>
<comment type="catalytic activity">
    <reaction evidence="1">
        <text>Hydrolysis of terminal non-reducing N-acetyl-D-hexosamine residues in N-acetyl-beta-D-hexosaminides.</text>
        <dbReference type="EC" id="3.2.1.52"/>
    </reaction>
</comment>
<evidence type="ECO:0000256" key="6">
    <source>
        <dbReference type="ARBA" id="ARBA00023098"/>
    </source>
</evidence>
<comment type="catalytic activity">
    <reaction evidence="10">
        <text>beta-D-GalNAc-(1-&gt;4)-alpha-L-IdoA-(1-&gt;3)-beta-D-GalNAc-4-sulfate-(1-&gt;4)-alpha-L-IdoA-(1-&gt;3)-D-GalNAc-4-sulfate + H2O = alpha-L-IdoA-(1-&gt;3)-beta-D-GalNAc-4-sulfate-(1-&gt;4)-alpha-L-IdoA-(1-&gt;3)-D-GalNAc-4-sulfate + N-acetyl-D-galactosamine</text>
        <dbReference type="Rhea" id="RHEA:64372"/>
        <dbReference type="ChEBI" id="CHEBI:15377"/>
        <dbReference type="ChEBI" id="CHEBI:28037"/>
        <dbReference type="ChEBI" id="CHEBI:152565"/>
        <dbReference type="ChEBI" id="CHEBI:152566"/>
    </reaction>
    <physiologicalReaction direction="left-to-right" evidence="10">
        <dbReference type="Rhea" id="RHEA:64373"/>
    </physiologicalReaction>
</comment>
<keyword evidence="23" id="KW-1185">Reference proteome</keyword>
<keyword evidence="7" id="KW-1015">Disulfide bond</keyword>
<evidence type="ECO:0000259" key="21">
    <source>
        <dbReference type="Pfam" id="PF00728"/>
    </source>
</evidence>
<evidence type="ECO:0000256" key="20">
    <source>
        <dbReference type="ARBA" id="ARBA00049464"/>
    </source>
</evidence>
<evidence type="ECO:0000256" key="16">
    <source>
        <dbReference type="ARBA" id="ARBA00043827"/>
    </source>
</evidence>
<evidence type="ECO:0000256" key="4">
    <source>
        <dbReference type="ARBA" id="ARBA00012663"/>
    </source>
</evidence>
<dbReference type="Gene3D" id="3.20.20.80">
    <property type="entry name" value="Glycosidases"/>
    <property type="match status" value="1"/>
</dbReference>
<dbReference type="PANTHER" id="PTHR22600:SF38">
    <property type="entry name" value="BETA-HEXOSAMINIDASE SUBUNIT BETA"/>
    <property type="match status" value="1"/>
</dbReference>
<dbReference type="EC" id="3.2.1.52" evidence="4"/>
<evidence type="ECO:0000256" key="2">
    <source>
        <dbReference type="ARBA" id="ARBA00004371"/>
    </source>
</evidence>
<evidence type="ECO:0000256" key="11">
    <source>
        <dbReference type="ARBA" id="ARBA00037865"/>
    </source>
</evidence>
<accession>A0ABN9LH27</accession>
<evidence type="ECO:0000313" key="22">
    <source>
        <dbReference type="EMBL" id="CAJ0938942.1"/>
    </source>
</evidence>
<dbReference type="EMBL" id="CAUEEQ010015231">
    <property type="protein sequence ID" value="CAJ0938942.1"/>
    <property type="molecule type" value="Genomic_DNA"/>
</dbReference>
<comment type="catalytic activity">
    <reaction evidence="15">
        <text>a ganglioside GM2 (d18:1(4E)) + H2O = a ganglioside GM3 (d18:1(4E)) + N-acetyl-beta-D-galactosamine</text>
        <dbReference type="Rhea" id="RHEA:47940"/>
        <dbReference type="ChEBI" id="CHEBI:15377"/>
        <dbReference type="ChEBI" id="CHEBI:28497"/>
        <dbReference type="ChEBI" id="CHEBI:60065"/>
        <dbReference type="ChEBI" id="CHEBI:71502"/>
    </reaction>
    <physiologicalReaction direction="left-to-right" evidence="15">
        <dbReference type="Rhea" id="RHEA:47941"/>
    </physiologicalReaction>
</comment>
<evidence type="ECO:0000256" key="17">
    <source>
        <dbReference type="ARBA" id="ARBA00045511"/>
    </source>
</evidence>
<keyword evidence="6" id="KW-0443">Lipid metabolism</keyword>
<sequence length="125" mass="14240">MAAVTAAGFQVLLSSPWYLNRISYGQDWIQVYRVEPTNFTGTAEQKRLVIGGEACLWGEFVDASNLMPRLWPRASAVAERLWSDKDVTSVGDAYNRLIKHRCRMVRRGINAEPLYVGYCDHEPNF</sequence>
<comment type="caution">
    <text evidence="22">The sequence shown here is derived from an EMBL/GenBank/DDBJ whole genome shotgun (WGS) entry which is preliminary data.</text>
</comment>
<dbReference type="InterPro" id="IPR025705">
    <property type="entry name" value="Beta_hexosaminidase_sua/sub"/>
</dbReference>
<organism evidence="22 23">
    <name type="scientific">Ranitomeya imitator</name>
    <name type="common">mimic poison frog</name>
    <dbReference type="NCBI Taxonomy" id="111125"/>
    <lineage>
        <taxon>Eukaryota</taxon>
        <taxon>Metazoa</taxon>
        <taxon>Chordata</taxon>
        <taxon>Craniata</taxon>
        <taxon>Vertebrata</taxon>
        <taxon>Euteleostomi</taxon>
        <taxon>Amphibia</taxon>
        <taxon>Batrachia</taxon>
        <taxon>Anura</taxon>
        <taxon>Neobatrachia</taxon>
        <taxon>Hyloidea</taxon>
        <taxon>Dendrobatidae</taxon>
        <taxon>Dendrobatinae</taxon>
        <taxon>Ranitomeya</taxon>
    </lineage>
</organism>
<gene>
    <name evidence="22" type="ORF">RIMI_LOCUS7880968</name>
</gene>
<evidence type="ECO:0000313" key="23">
    <source>
        <dbReference type="Proteomes" id="UP001176940"/>
    </source>
</evidence>
<evidence type="ECO:0000256" key="15">
    <source>
        <dbReference type="ARBA" id="ARBA00043767"/>
    </source>
</evidence>
<dbReference type="PRINTS" id="PR00738">
    <property type="entry name" value="GLHYDRLASE20"/>
</dbReference>
<dbReference type="PANTHER" id="PTHR22600">
    <property type="entry name" value="BETA-HEXOSAMINIDASE"/>
    <property type="match status" value="1"/>
</dbReference>
<comment type="catalytic activity">
    <reaction evidence="19">
        <text>N-acetyl-beta-D-galactosaminyl-(1-&gt;4)-beta-D-3-sulfogalactosyl-(1-&gt;4)-beta-D-glucosyl-(1&lt;-&gt;1')-ceramide + H2O = a beta-D-3-sulfogalactosyl-(1-&gt;4)-beta-D-glucosyl-(1&lt;-&gt;1')-ceramide + N-acetyl-beta-D-galactosamine</text>
        <dbReference type="Rhea" id="RHEA:48276"/>
        <dbReference type="ChEBI" id="CHEBI:15377"/>
        <dbReference type="ChEBI" id="CHEBI:28497"/>
        <dbReference type="ChEBI" id="CHEBI:90163"/>
        <dbReference type="ChEBI" id="CHEBI:90164"/>
    </reaction>
    <physiologicalReaction direction="left-to-right" evidence="19">
        <dbReference type="Rhea" id="RHEA:48277"/>
    </physiologicalReaction>
</comment>
<evidence type="ECO:0000256" key="9">
    <source>
        <dbReference type="ARBA" id="ARBA00023329"/>
    </source>
</evidence>
<evidence type="ECO:0000256" key="19">
    <source>
        <dbReference type="ARBA" id="ARBA00047301"/>
    </source>
</evidence>
<comment type="catalytic activity">
    <reaction evidence="16">
        <text>a ganglioside GM2 + H2O = a ganglioside GM3 + N-acetyl-beta-D-galactosamine</text>
        <dbReference type="Rhea" id="RHEA:47968"/>
        <dbReference type="ChEBI" id="CHEBI:15377"/>
        <dbReference type="ChEBI" id="CHEBI:28497"/>
        <dbReference type="ChEBI" id="CHEBI:79210"/>
        <dbReference type="ChEBI" id="CHEBI:79218"/>
    </reaction>
    <physiologicalReaction direction="left-to-right" evidence="16">
        <dbReference type="Rhea" id="RHEA:47969"/>
    </physiologicalReaction>
</comment>
<keyword evidence="9" id="KW-0968">Cytoplasmic vesicle</keyword>
<evidence type="ECO:0000256" key="10">
    <source>
        <dbReference type="ARBA" id="ARBA00023505"/>
    </source>
</evidence>
<dbReference type="Proteomes" id="UP001176940">
    <property type="component" value="Unassembled WGS sequence"/>
</dbReference>
<dbReference type="SUPFAM" id="SSF51445">
    <property type="entry name" value="(Trans)glycosidases"/>
    <property type="match status" value="1"/>
</dbReference>
<protein>
    <recommendedName>
        <fullName evidence="12">Beta-hexosaminidase subunit beta</fullName>
        <ecNumber evidence="4">3.2.1.52</ecNumber>
    </recommendedName>
    <alternativeName>
        <fullName evidence="13">Beta-N-acetylhexosaminidase subunit beta</fullName>
    </alternativeName>
    <alternativeName>
        <fullName evidence="14">N-acetyl-beta-glucosaminidase subunit beta</fullName>
    </alternativeName>
</protein>
<evidence type="ECO:0000256" key="3">
    <source>
        <dbReference type="ARBA" id="ARBA00006285"/>
    </source>
</evidence>
<evidence type="ECO:0000256" key="7">
    <source>
        <dbReference type="ARBA" id="ARBA00023157"/>
    </source>
</evidence>
<evidence type="ECO:0000256" key="12">
    <source>
        <dbReference type="ARBA" id="ARBA00040637"/>
    </source>
</evidence>
<evidence type="ECO:0000256" key="13">
    <source>
        <dbReference type="ARBA" id="ARBA00042342"/>
    </source>
</evidence>
<comment type="function">
    <text evidence="17">Hydrolyzes the non-reducing end N-acetyl-D-hexosamine and/or sulfated N-acetyl-D-hexosamine of glycoconjugates, such as the oligosaccharide moieties from proteins and neutral glycolipids, or from certain mucopolysaccharides. The isozyme B does not hydrolyze each of these substrates, however hydrolyzes efficiently neutral oligosaccharide. Only the isozyme A is responsible for the degradation of GM2 gangliosides in the presence of GM2A. During fertilization is responsible, at least in part, for the zona block to polyspermy. Present in the cortical granules of non-activated oocytes, is exocytosed during the cortical reaction in response to oocyte activation and inactivates the sperm galactosyltransferase-binding site, accounting for the block in sperm binding to the zona pellucida.</text>
</comment>
<evidence type="ECO:0000256" key="5">
    <source>
        <dbReference type="ARBA" id="ARBA00022801"/>
    </source>
</evidence>
<evidence type="ECO:0000256" key="18">
    <source>
        <dbReference type="ARBA" id="ARBA00046959"/>
    </source>
</evidence>
<evidence type="ECO:0000256" key="14">
    <source>
        <dbReference type="ARBA" id="ARBA00042832"/>
    </source>
</evidence>
<feature type="domain" description="Glycoside hydrolase family 20 catalytic" evidence="21">
    <location>
        <begin position="4"/>
        <end position="84"/>
    </location>
</feature>
<dbReference type="InterPro" id="IPR017853">
    <property type="entry name" value="GH"/>
</dbReference>